<keyword evidence="1" id="KW-0732">Signal</keyword>
<dbReference type="Proteomes" id="UP000253324">
    <property type="component" value="Unassembled WGS sequence"/>
</dbReference>
<dbReference type="RefSeq" id="WP_114429921.1">
    <property type="nucleotide sequence ID" value="NZ_QPJM01000005.1"/>
</dbReference>
<dbReference type="AlphaFoldDB" id="A0A368YTH6"/>
<evidence type="ECO:0000313" key="3">
    <source>
        <dbReference type="Proteomes" id="UP000253324"/>
    </source>
</evidence>
<feature type="signal peptide" evidence="1">
    <location>
        <begin position="1"/>
        <end position="26"/>
    </location>
</feature>
<dbReference type="OrthoDB" id="8116468at2"/>
<keyword evidence="3" id="KW-1185">Reference proteome</keyword>
<proteinExistence type="predicted"/>
<dbReference type="EMBL" id="QPJM01000005">
    <property type="protein sequence ID" value="RCW83511.1"/>
    <property type="molecule type" value="Genomic_DNA"/>
</dbReference>
<sequence>MSIQHRIAGCALLVAMGSTQFSALHAQEADPDLIQGYRSGDILISLPDTSGPFTVISRTSDPQNFSATIEYGGLDARAIVSINGVRASNVPGIYPVRDGPDDPVVRSLLDQAFQYHSTQPGQIAQRTNVSYGNRAMACVSSDDPQKKDDFLVCATGVLGRYLLIQPVINYRLSSKELVDRQLTDFASSVASTVSSLALPPGN</sequence>
<accession>A0A368YTH6</accession>
<evidence type="ECO:0000313" key="2">
    <source>
        <dbReference type="EMBL" id="RCW83511.1"/>
    </source>
</evidence>
<organism evidence="2 3">
    <name type="scientific">Phyllobacterium bourgognense</name>
    <dbReference type="NCBI Taxonomy" id="314236"/>
    <lineage>
        <taxon>Bacteria</taxon>
        <taxon>Pseudomonadati</taxon>
        <taxon>Pseudomonadota</taxon>
        <taxon>Alphaproteobacteria</taxon>
        <taxon>Hyphomicrobiales</taxon>
        <taxon>Phyllobacteriaceae</taxon>
        <taxon>Phyllobacterium</taxon>
    </lineage>
</organism>
<reference evidence="2 3" key="1">
    <citation type="submission" date="2018-07" db="EMBL/GenBank/DDBJ databases">
        <title>Genomic Encyclopedia of Type Strains, Phase III (KMG-III): the genomes of soil and plant-associated and newly described type strains.</title>
        <authorList>
            <person name="Whitman W."/>
        </authorList>
    </citation>
    <scope>NUCLEOTIDE SEQUENCE [LARGE SCALE GENOMIC DNA]</scope>
    <source>
        <strain evidence="2 3">31-25a</strain>
    </source>
</reference>
<name>A0A368YTH6_9HYPH</name>
<comment type="caution">
    <text evidence="2">The sequence shown here is derived from an EMBL/GenBank/DDBJ whole genome shotgun (WGS) entry which is preliminary data.</text>
</comment>
<evidence type="ECO:0000256" key="1">
    <source>
        <dbReference type="SAM" id="SignalP"/>
    </source>
</evidence>
<gene>
    <name evidence="2" type="ORF">C7476_1054</name>
</gene>
<protein>
    <submittedName>
        <fullName evidence="2">Uncharacterized protein</fullName>
    </submittedName>
</protein>
<feature type="chain" id="PRO_5017083127" evidence="1">
    <location>
        <begin position="27"/>
        <end position="202"/>
    </location>
</feature>